<feature type="binding site" evidence="6">
    <location>
        <begin position="12"/>
        <end position="13"/>
    </location>
    <ligand>
        <name>NAD(+)</name>
        <dbReference type="ChEBI" id="CHEBI:57540"/>
    </ligand>
</feature>
<sequence length="332" mass="35957">MPLKVGINGFGRIGRMVYRAASSNGQIEVVAVNDITDAATLAHLLKYDSTHRMLPKKVTAKDNMLLVGNSEIRVLSERDPAKLPWKDLGVEVVVESTGIFRKREDCAKHLAAGAKKVLLTVPPKGDVDAMIVLGVNDDKLKPEHLIISNASCTTNCLAPLAKVLHETFGIEWGLMTTVHAYTSDQRLIDAPHKDLRRARTAAVSIIPTTTGAAKAVGKVMPELNGKLDGLAMRVPVVDGSVIDLVAATKKEVSVDAINRVVQKAAQTTHKGIIEYCEDPIVSVDIIGNPASSIFDSQLTMVMGPKMLKVVSWYDNEWGYSNRCIDLIVKMAG</sequence>
<keyword evidence="6" id="KW-0520">NAD</keyword>
<dbReference type="InterPro" id="IPR036291">
    <property type="entry name" value="NAD(P)-bd_dom_sf"/>
</dbReference>
<evidence type="ECO:0000259" key="10">
    <source>
        <dbReference type="SMART" id="SM00846"/>
    </source>
</evidence>
<dbReference type="InterPro" id="IPR020828">
    <property type="entry name" value="GlycerAld_3-P_DH_NAD(P)-bd"/>
</dbReference>
<dbReference type="CDD" id="cd05214">
    <property type="entry name" value="GAPDH_I_N"/>
    <property type="match status" value="1"/>
</dbReference>
<dbReference type="EMBL" id="QZKU01000055">
    <property type="protein sequence ID" value="RJP22637.1"/>
    <property type="molecule type" value="Genomic_DNA"/>
</dbReference>
<feature type="active site" description="Nucleophile" evidence="4">
    <location>
        <position position="152"/>
    </location>
</feature>
<evidence type="ECO:0000256" key="6">
    <source>
        <dbReference type="PIRSR" id="PIRSR000149-3"/>
    </source>
</evidence>
<evidence type="ECO:0000313" key="11">
    <source>
        <dbReference type="EMBL" id="RJP22637.1"/>
    </source>
</evidence>
<comment type="subunit">
    <text evidence="2">Homotetramer.</text>
</comment>
<proteinExistence type="inferred from homology"/>
<dbReference type="CDD" id="cd18126">
    <property type="entry name" value="GAPDH_I_C"/>
    <property type="match status" value="1"/>
</dbReference>
<gene>
    <name evidence="11" type="primary">gap</name>
    <name evidence="11" type="ORF">C4520_07940</name>
</gene>
<dbReference type="InterPro" id="IPR020830">
    <property type="entry name" value="GlycerAld_3-P_DH_AS"/>
</dbReference>
<dbReference type="EC" id="1.2.1.-" evidence="9"/>
<dbReference type="SMART" id="SM00846">
    <property type="entry name" value="Gp_dh_N"/>
    <property type="match status" value="1"/>
</dbReference>
<dbReference type="GO" id="GO:0050661">
    <property type="term" value="F:NADP binding"/>
    <property type="evidence" value="ECO:0007669"/>
    <property type="project" value="InterPro"/>
</dbReference>
<evidence type="ECO:0000256" key="2">
    <source>
        <dbReference type="ARBA" id="ARBA00011881"/>
    </source>
</evidence>
<dbReference type="Gene3D" id="3.30.360.10">
    <property type="entry name" value="Dihydrodipicolinate Reductase, domain 2"/>
    <property type="match status" value="1"/>
</dbReference>
<dbReference type="PRINTS" id="PR00078">
    <property type="entry name" value="G3PDHDRGNASE"/>
</dbReference>
<feature type="binding site" evidence="6">
    <location>
        <position position="315"/>
    </location>
    <ligand>
        <name>NAD(+)</name>
        <dbReference type="ChEBI" id="CHEBI:57540"/>
    </ligand>
</feature>
<keyword evidence="3 9" id="KW-0560">Oxidoreductase</keyword>
<feature type="binding site" evidence="6">
    <location>
        <position position="34"/>
    </location>
    <ligand>
        <name>NAD(+)</name>
        <dbReference type="ChEBI" id="CHEBI:57540"/>
    </ligand>
</feature>
<comment type="similarity">
    <text evidence="1 8">Belongs to the glyceraldehyde-3-phosphate dehydrogenase family.</text>
</comment>
<evidence type="ECO:0000256" key="9">
    <source>
        <dbReference type="RuleBase" id="RU361160"/>
    </source>
</evidence>
<dbReference type="GO" id="GO:0016620">
    <property type="term" value="F:oxidoreductase activity, acting on the aldehyde or oxo group of donors, NAD or NADP as acceptor"/>
    <property type="evidence" value="ECO:0007669"/>
    <property type="project" value="InterPro"/>
</dbReference>
<dbReference type="SUPFAM" id="SSF55347">
    <property type="entry name" value="Glyceraldehyde-3-phosphate dehydrogenase-like, C-terminal domain"/>
    <property type="match status" value="1"/>
</dbReference>
<evidence type="ECO:0000256" key="1">
    <source>
        <dbReference type="ARBA" id="ARBA00007406"/>
    </source>
</evidence>
<dbReference type="PROSITE" id="PS00071">
    <property type="entry name" value="GAPDH"/>
    <property type="match status" value="1"/>
</dbReference>
<dbReference type="SUPFAM" id="SSF51735">
    <property type="entry name" value="NAD(P)-binding Rossmann-fold domains"/>
    <property type="match status" value="1"/>
</dbReference>
<feature type="domain" description="Glyceraldehyde 3-phosphate dehydrogenase NAD(P) binding" evidence="10">
    <location>
        <begin position="3"/>
        <end position="152"/>
    </location>
</feature>
<dbReference type="InterPro" id="IPR020831">
    <property type="entry name" value="GlycerAld/Erythrose_P_DH"/>
</dbReference>
<reference evidence="11 12" key="1">
    <citation type="journal article" date="2017" name="ISME J.">
        <title>Energy and carbon metabolisms in a deep terrestrial subsurface fluid microbial community.</title>
        <authorList>
            <person name="Momper L."/>
            <person name="Jungbluth S.P."/>
            <person name="Lee M.D."/>
            <person name="Amend J.P."/>
        </authorList>
    </citation>
    <scope>NUCLEOTIDE SEQUENCE [LARGE SCALE GENOMIC DNA]</scope>
    <source>
        <strain evidence="11">SURF_5</strain>
    </source>
</reference>
<organism evidence="11 12">
    <name type="scientific">Abyssobacteria bacterium (strain SURF_5)</name>
    <dbReference type="NCBI Taxonomy" id="2093360"/>
    <lineage>
        <taxon>Bacteria</taxon>
        <taxon>Pseudomonadati</taxon>
        <taxon>Candidatus Hydrogenedentota</taxon>
        <taxon>Candidatus Abyssobacteria</taxon>
    </lineage>
</organism>
<evidence type="ECO:0000313" key="12">
    <source>
        <dbReference type="Proteomes" id="UP000265882"/>
    </source>
</evidence>
<accession>A0A3A4NQB6</accession>
<dbReference type="InterPro" id="IPR020829">
    <property type="entry name" value="GlycerAld_3-P_DH_cat"/>
</dbReference>
<dbReference type="FunFam" id="3.40.50.720:FF:000001">
    <property type="entry name" value="Glyceraldehyde-3-phosphate dehydrogenase"/>
    <property type="match status" value="1"/>
</dbReference>
<evidence type="ECO:0000256" key="5">
    <source>
        <dbReference type="PIRSR" id="PIRSR000149-2"/>
    </source>
</evidence>
<evidence type="ECO:0000256" key="4">
    <source>
        <dbReference type="PIRSR" id="PIRSR000149-1"/>
    </source>
</evidence>
<dbReference type="GO" id="GO:0006006">
    <property type="term" value="P:glucose metabolic process"/>
    <property type="evidence" value="ECO:0007669"/>
    <property type="project" value="InterPro"/>
</dbReference>
<evidence type="ECO:0000256" key="8">
    <source>
        <dbReference type="RuleBase" id="RU000397"/>
    </source>
</evidence>
<dbReference type="NCBIfam" id="TIGR01534">
    <property type="entry name" value="GAPDH-I"/>
    <property type="match status" value="1"/>
</dbReference>
<comment type="caution">
    <text evidence="11">The sequence shown here is derived from an EMBL/GenBank/DDBJ whole genome shotgun (WGS) entry which is preliminary data.</text>
</comment>
<keyword evidence="6" id="KW-0547">Nucleotide-binding</keyword>
<evidence type="ECO:0000256" key="3">
    <source>
        <dbReference type="ARBA" id="ARBA00023002"/>
    </source>
</evidence>
<dbReference type="Proteomes" id="UP000265882">
    <property type="component" value="Unassembled WGS sequence"/>
</dbReference>
<dbReference type="GO" id="GO:0051287">
    <property type="term" value="F:NAD binding"/>
    <property type="evidence" value="ECO:0007669"/>
    <property type="project" value="InterPro"/>
</dbReference>
<dbReference type="FunFam" id="3.30.360.10:FF:000002">
    <property type="entry name" value="Glyceraldehyde-3-phosphate dehydrogenase"/>
    <property type="match status" value="1"/>
</dbReference>
<dbReference type="Pfam" id="PF02800">
    <property type="entry name" value="Gp_dh_C"/>
    <property type="match status" value="1"/>
</dbReference>
<dbReference type="Gene3D" id="3.40.50.720">
    <property type="entry name" value="NAD(P)-binding Rossmann-like Domain"/>
    <property type="match status" value="1"/>
</dbReference>
<feature type="binding site" evidence="6">
    <location>
        <position position="78"/>
    </location>
    <ligand>
        <name>NAD(+)</name>
        <dbReference type="ChEBI" id="CHEBI:57540"/>
    </ligand>
</feature>
<dbReference type="Pfam" id="PF00044">
    <property type="entry name" value="Gp_dh_N"/>
    <property type="match status" value="1"/>
</dbReference>
<dbReference type="InterPro" id="IPR006424">
    <property type="entry name" value="Glyceraldehyde-3-P_DH_1"/>
</dbReference>
<feature type="binding site" evidence="5">
    <location>
        <position position="182"/>
    </location>
    <ligand>
        <name>D-glyceraldehyde 3-phosphate</name>
        <dbReference type="ChEBI" id="CHEBI:59776"/>
    </ligand>
</feature>
<dbReference type="AlphaFoldDB" id="A0A3A4NQB6"/>
<feature type="binding site" evidence="5">
    <location>
        <begin position="151"/>
        <end position="153"/>
    </location>
    <ligand>
        <name>D-glyceraldehyde 3-phosphate</name>
        <dbReference type="ChEBI" id="CHEBI:59776"/>
    </ligand>
</feature>
<feature type="binding site" evidence="6">
    <location>
        <position position="120"/>
    </location>
    <ligand>
        <name>NAD(+)</name>
        <dbReference type="ChEBI" id="CHEBI:57540"/>
    </ligand>
</feature>
<feature type="site" description="Activates thiol group during catalysis" evidence="7">
    <location>
        <position position="179"/>
    </location>
</feature>
<feature type="binding site" evidence="5">
    <location>
        <begin position="210"/>
        <end position="211"/>
    </location>
    <ligand>
        <name>D-glyceraldehyde 3-phosphate</name>
        <dbReference type="ChEBI" id="CHEBI:59776"/>
    </ligand>
</feature>
<dbReference type="PANTHER" id="PTHR43148">
    <property type="entry name" value="GLYCERALDEHYDE-3-PHOSPHATE DEHYDROGENASE 2"/>
    <property type="match status" value="1"/>
</dbReference>
<name>A0A3A4NQB6_ABYX5</name>
<dbReference type="PIRSF" id="PIRSF000149">
    <property type="entry name" value="GAP_DH"/>
    <property type="match status" value="1"/>
</dbReference>
<evidence type="ECO:0000256" key="7">
    <source>
        <dbReference type="PIRSR" id="PIRSR000149-4"/>
    </source>
</evidence>
<feature type="binding site" evidence="5">
    <location>
        <position position="233"/>
    </location>
    <ligand>
        <name>D-glyceraldehyde 3-phosphate</name>
        <dbReference type="ChEBI" id="CHEBI:59776"/>
    </ligand>
</feature>
<protein>
    <recommendedName>
        <fullName evidence="9">Glyceraldehyde-3-phosphate dehydrogenase</fullName>
        <ecNumber evidence="9">1.2.1.-</ecNumber>
    </recommendedName>
</protein>